<evidence type="ECO:0000259" key="13">
    <source>
        <dbReference type="Pfam" id="PF02878"/>
    </source>
</evidence>
<dbReference type="OrthoDB" id="9803322at2"/>
<comment type="pathway">
    <text evidence="3">Nucleotide-sugar biosynthesis; GDP-alpha-D-mannose biosynthesis; alpha-D-mannose 1-phosphate from D-fructose 6-phosphate: step 2/2.</text>
</comment>
<dbReference type="Proteomes" id="UP000189339">
    <property type="component" value="Unassembled WGS sequence"/>
</dbReference>
<comment type="similarity">
    <text evidence="4">Belongs to the phosphohexose mutase family.</text>
</comment>
<evidence type="ECO:0000256" key="11">
    <source>
        <dbReference type="SAM" id="Phobius"/>
    </source>
</evidence>
<dbReference type="AlphaFoldDB" id="A0A1V2DSH0"/>
<dbReference type="InterPro" id="IPR005844">
    <property type="entry name" value="A-D-PHexomutase_a/b/a-I"/>
</dbReference>
<evidence type="ECO:0000313" key="17">
    <source>
        <dbReference type="Proteomes" id="UP000189339"/>
    </source>
</evidence>
<dbReference type="PANTHER" id="PTHR43771">
    <property type="entry name" value="PHOSPHOMANNOMUTASE"/>
    <property type="match status" value="1"/>
</dbReference>
<feature type="region of interest" description="Disordered" evidence="10">
    <location>
        <begin position="1"/>
        <end position="25"/>
    </location>
</feature>
<dbReference type="SUPFAM" id="SSF55957">
    <property type="entry name" value="Phosphoglucomutase, C-terminal domain"/>
    <property type="match status" value="1"/>
</dbReference>
<keyword evidence="11" id="KW-1133">Transmembrane helix</keyword>
<feature type="domain" description="Alpha-D-phosphohexomutase alpha/beta/alpha" evidence="15">
    <location>
        <begin position="667"/>
        <end position="773"/>
    </location>
</feature>
<name>A0A1V2DSH0_9GAMM</name>
<dbReference type="GO" id="GO:0004615">
    <property type="term" value="F:phosphomannomutase activity"/>
    <property type="evidence" value="ECO:0007669"/>
    <property type="project" value="UniProtKB-EC"/>
</dbReference>
<keyword evidence="9" id="KW-0413">Isomerase</keyword>
<evidence type="ECO:0000256" key="4">
    <source>
        <dbReference type="ARBA" id="ARBA00010231"/>
    </source>
</evidence>
<keyword evidence="8" id="KW-0460">Magnesium</keyword>
<dbReference type="Gene3D" id="3.30.310.50">
    <property type="entry name" value="Alpha-D-phosphohexomutase, C-terminal domain"/>
    <property type="match status" value="1"/>
</dbReference>
<evidence type="ECO:0000256" key="10">
    <source>
        <dbReference type="SAM" id="MobiDB-lite"/>
    </source>
</evidence>
<dbReference type="InterPro" id="IPR005846">
    <property type="entry name" value="A-D-PHexomutase_a/b/a-III"/>
</dbReference>
<dbReference type="GO" id="GO:0000287">
    <property type="term" value="F:magnesium ion binding"/>
    <property type="evidence" value="ECO:0007669"/>
    <property type="project" value="InterPro"/>
</dbReference>
<dbReference type="InterPro" id="IPR016055">
    <property type="entry name" value="A-D-PHexomutase_a/b/a-I/II/III"/>
</dbReference>
<proteinExistence type="inferred from homology"/>
<dbReference type="InterPro" id="IPR016066">
    <property type="entry name" value="A-D-PHexomutase_CS"/>
</dbReference>
<dbReference type="EC" id="5.4.2.8" evidence="5"/>
<dbReference type="InterPro" id="IPR005843">
    <property type="entry name" value="A-D-PHexomutase_C"/>
</dbReference>
<keyword evidence="6" id="KW-0597">Phosphoprotein</keyword>
<accession>A0A1V2DSH0</accession>
<evidence type="ECO:0000256" key="7">
    <source>
        <dbReference type="ARBA" id="ARBA00022723"/>
    </source>
</evidence>
<dbReference type="PRINTS" id="PR00509">
    <property type="entry name" value="PGMPMM"/>
</dbReference>
<evidence type="ECO:0000256" key="3">
    <source>
        <dbReference type="ARBA" id="ARBA00004699"/>
    </source>
</evidence>
<feature type="domain" description="Alpha-D-phosphohexomutase C-terminal" evidence="12">
    <location>
        <begin position="782"/>
        <end position="856"/>
    </location>
</feature>
<comment type="catalytic activity">
    <reaction evidence="1">
        <text>alpha-D-mannose 1-phosphate = D-mannose 6-phosphate</text>
        <dbReference type="Rhea" id="RHEA:11140"/>
        <dbReference type="ChEBI" id="CHEBI:58409"/>
        <dbReference type="ChEBI" id="CHEBI:58735"/>
        <dbReference type="EC" id="5.4.2.8"/>
    </reaction>
</comment>
<dbReference type="Pfam" id="PF02879">
    <property type="entry name" value="PGM_PMM_II"/>
    <property type="match status" value="1"/>
</dbReference>
<organism evidence="16 17">
    <name type="scientific">Marinobacter lutaoensis</name>
    <dbReference type="NCBI Taxonomy" id="135739"/>
    <lineage>
        <taxon>Bacteria</taxon>
        <taxon>Pseudomonadati</taxon>
        <taxon>Pseudomonadota</taxon>
        <taxon>Gammaproteobacteria</taxon>
        <taxon>Pseudomonadales</taxon>
        <taxon>Marinobacteraceae</taxon>
        <taxon>Marinobacter</taxon>
    </lineage>
</organism>
<comment type="caution">
    <text evidence="16">The sequence shown here is derived from an EMBL/GenBank/DDBJ whole genome shotgun (WGS) entry which is preliminary data.</text>
</comment>
<evidence type="ECO:0000256" key="8">
    <source>
        <dbReference type="ARBA" id="ARBA00022842"/>
    </source>
</evidence>
<keyword evidence="17" id="KW-1185">Reference proteome</keyword>
<dbReference type="PROSITE" id="PS00710">
    <property type="entry name" value="PGM_PMM"/>
    <property type="match status" value="1"/>
</dbReference>
<protein>
    <recommendedName>
        <fullName evidence="5">phosphomannomutase</fullName>
        <ecNumber evidence="5">5.4.2.8</ecNumber>
    </recommendedName>
</protein>
<evidence type="ECO:0000313" key="16">
    <source>
        <dbReference type="EMBL" id="ONF43489.1"/>
    </source>
</evidence>
<keyword evidence="7" id="KW-0479">Metal-binding</keyword>
<sequence length="870" mass="93190">MKLGRKKKTDEVSAEPSAKAAAKAKGPERRLKRLGSVALGQALVVLLAGVVSVVLLYFLAIQPTVDKRLRSQASHQVEGAAFRLNQYLTWLQRSVDGLASQAYVREALASPVSLDAAEAQLARALPGIQAVYLFPFREVPRSAPDKPLLGFAGLELVRRAETGRPLLPDAFPRDDRWFLQIATAVRNPVSQAVMGSLLVVFDTQELQALLTVTDADLGGRLALIQTVAGTSRTVASQGAGSGPSLSRTLMNPDWSVQYTPARLPEPPVSLTWLALLVGLPALVAAILVWGLLGNAQRSLRADVSALIQWAHKVFAGDKARLPGAHWDLVGSLGEVLFRIAQMVEKRVAKASESARPKPASGPASEVVEEPLFQNTDMPDIDMLDGDEDVLGFGGDAPLAGDEALVVEEVAAPAVELAPEIFRAYDIRGIVGETLSAEGVEVIGRAIGSEALARGVSSLCVGYDGRHSSPELADALARGVMAAGCDVIHVGAVPTPVLYFATYQLETGSGVMVTGSHNPANYNGLKIMLGGETLSGDAIQALYQRVRNGDLARGQGRQSSQDVRRAYLDRIVGDIAVAAPLKVVVDAGNGIAGELAPMLIEELGCEVVPLYCEVDGDFPNHHPDPGKPENLVDLIARVQSEGADLGIAFDGDGDRLGVVTHSGKIIWPDRLLMLFARDVVSRNPGADVLFDVKCSRRLASVITEAGGRPIMWKTGHSLMKAKMQETGALLAGEMSGHIFFQERWYGFDDGLYAAARLLEILGIEDRHADEVFGDFPEDISTPELNVEVTESRKFDIVERLANEGAFGEASVSTIDGVRVDYADGWGLCRASNTTPVLVLRFEAESEQSLARIQGIFREQLLKVAPDLVVNF</sequence>
<reference evidence="16 17" key="1">
    <citation type="submission" date="2016-12" db="EMBL/GenBank/DDBJ databases">
        <title>Marinobacter lutaoensis whole genome sequencing.</title>
        <authorList>
            <person name="Verma A."/>
            <person name="Krishnamurthi S."/>
        </authorList>
    </citation>
    <scope>NUCLEOTIDE SEQUENCE [LARGE SCALE GENOMIC DNA]</scope>
    <source>
        <strain evidence="16 17">T5054</strain>
    </source>
</reference>
<dbReference type="STRING" id="135739.BTO32_12540"/>
<dbReference type="PANTHER" id="PTHR43771:SF2">
    <property type="entry name" value="PHOSPHOMANNOMUTASE_PHOSPHOGLUCOMUTASE"/>
    <property type="match status" value="1"/>
</dbReference>
<feature type="domain" description="Alpha-D-phosphohexomutase alpha/beta/alpha" evidence="13">
    <location>
        <begin position="420"/>
        <end position="549"/>
    </location>
</feature>
<dbReference type="Pfam" id="PF02878">
    <property type="entry name" value="PGM_PMM_I"/>
    <property type="match status" value="1"/>
</dbReference>
<evidence type="ECO:0000259" key="12">
    <source>
        <dbReference type="Pfam" id="PF00408"/>
    </source>
</evidence>
<dbReference type="Gene3D" id="3.40.120.10">
    <property type="entry name" value="Alpha-D-Glucose-1,6-Bisphosphate, subunit A, domain 3"/>
    <property type="match status" value="3"/>
</dbReference>
<dbReference type="InterPro" id="IPR005845">
    <property type="entry name" value="A-D-PHexomutase_a/b/a-II"/>
</dbReference>
<keyword evidence="11" id="KW-0812">Transmembrane</keyword>
<dbReference type="RefSeq" id="WP_076724955.1">
    <property type="nucleotide sequence ID" value="NZ_MSCW01000007.1"/>
</dbReference>
<dbReference type="InterPro" id="IPR036900">
    <property type="entry name" value="A-D-PHexomutase_C_sf"/>
</dbReference>
<dbReference type="InterPro" id="IPR005841">
    <property type="entry name" value="Alpha-D-phosphohexomutase_SF"/>
</dbReference>
<dbReference type="CDD" id="cd03089">
    <property type="entry name" value="PMM_PGM"/>
    <property type="match status" value="1"/>
</dbReference>
<dbReference type="Pfam" id="PF00408">
    <property type="entry name" value="PGM_PMM_IV"/>
    <property type="match status" value="1"/>
</dbReference>
<dbReference type="FunFam" id="3.40.120.10:FF:000021">
    <property type="entry name" value="Phosphomannomutase/phosphoglucomutase"/>
    <property type="match status" value="1"/>
</dbReference>
<keyword evidence="11" id="KW-0472">Membrane</keyword>
<evidence type="ECO:0000256" key="2">
    <source>
        <dbReference type="ARBA" id="ARBA00001946"/>
    </source>
</evidence>
<evidence type="ECO:0000256" key="9">
    <source>
        <dbReference type="ARBA" id="ARBA00023235"/>
    </source>
</evidence>
<gene>
    <name evidence="16" type="ORF">BTO32_12540</name>
</gene>
<evidence type="ECO:0000256" key="5">
    <source>
        <dbReference type="ARBA" id="ARBA00012730"/>
    </source>
</evidence>
<evidence type="ECO:0000259" key="15">
    <source>
        <dbReference type="Pfam" id="PF02880"/>
    </source>
</evidence>
<evidence type="ECO:0000259" key="14">
    <source>
        <dbReference type="Pfam" id="PF02879"/>
    </source>
</evidence>
<dbReference type="Pfam" id="PF02880">
    <property type="entry name" value="PGM_PMM_III"/>
    <property type="match status" value="1"/>
</dbReference>
<dbReference type="GO" id="GO:0005975">
    <property type="term" value="P:carbohydrate metabolic process"/>
    <property type="evidence" value="ECO:0007669"/>
    <property type="project" value="InterPro"/>
</dbReference>
<comment type="cofactor">
    <cofactor evidence="2">
        <name>Mg(2+)</name>
        <dbReference type="ChEBI" id="CHEBI:18420"/>
    </cofactor>
</comment>
<feature type="transmembrane region" description="Helical" evidence="11">
    <location>
        <begin position="270"/>
        <end position="292"/>
    </location>
</feature>
<dbReference type="EMBL" id="MSCW01000007">
    <property type="protein sequence ID" value="ONF43489.1"/>
    <property type="molecule type" value="Genomic_DNA"/>
</dbReference>
<feature type="domain" description="Alpha-D-phosphohexomutase alpha/beta/alpha" evidence="14">
    <location>
        <begin position="565"/>
        <end position="662"/>
    </location>
</feature>
<feature type="transmembrane region" description="Helical" evidence="11">
    <location>
        <begin position="37"/>
        <end position="60"/>
    </location>
</feature>
<dbReference type="SUPFAM" id="SSF53738">
    <property type="entry name" value="Phosphoglucomutase, first 3 domains"/>
    <property type="match status" value="3"/>
</dbReference>
<evidence type="ECO:0000256" key="6">
    <source>
        <dbReference type="ARBA" id="ARBA00022553"/>
    </source>
</evidence>
<evidence type="ECO:0000256" key="1">
    <source>
        <dbReference type="ARBA" id="ARBA00000586"/>
    </source>
</evidence>